<evidence type="ECO:0000313" key="2">
    <source>
        <dbReference type="Proteomes" id="UP000054144"/>
    </source>
</evidence>
<dbReference type="Proteomes" id="UP000054144">
    <property type="component" value="Unassembled WGS sequence"/>
</dbReference>
<reference evidence="1 2" key="1">
    <citation type="journal article" date="2015" name="Fungal Genet. Biol.">
        <title>Evolution of novel wood decay mechanisms in Agaricales revealed by the genome sequences of Fistulina hepatica and Cylindrobasidium torrendii.</title>
        <authorList>
            <person name="Floudas D."/>
            <person name="Held B.W."/>
            <person name="Riley R."/>
            <person name="Nagy L.G."/>
            <person name="Koehler G."/>
            <person name="Ransdell A.S."/>
            <person name="Younus H."/>
            <person name="Chow J."/>
            <person name="Chiniquy J."/>
            <person name="Lipzen A."/>
            <person name="Tritt A."/>
            <person name="Sun H."/>
            <person name="Haridas S."/>
            <person name="LaButti K."/>
            <person name="Ohm R.A."/>
            <person name="Kues U."/>
            <person name="Blanchette R.A."/>
            <person name="Grigoriev I.V."/>
            <person name="Minto R.E."/>
            <person name="Hibbett D.S."/>
        </authorList>
    </citation>
    <scope>NUCLEOTIDE SEQUENCE [LARGE SCALE GENOMIC DNA]</scope>
    <source>
        <strain evidence="1 2">ATCC 64428</strain>
    </source>
</reference>
<keyword evidence="2" id="KW-1185">Reference proteome</keyword>
<evidence type="ECO:0008006" key="3">
    <source>
        <dbReference type="Google" id="ProtNLM"/>
    </source>
</evidence>
<dbReference type="EMBL" id="KN881833">
    <property type="protein sequence ID" value="KIY48475.1"/>
    <property type="molecule type" value="Genomic_DNA"/>
</dbReference>
<dbReference type="OrthoDB" id="4045395at2759"/>
<sequence length="196" mass="21778">MSLANGSISFRRSLHWTSSQAAPSEPTDTVVLANLDSGAFVDVRFFTGSNELDWAFSGYREAIAPNITRFRHLLDSRNEDPSSIVDQGTTVILPDGTAKEVGTMLNPSTRQEEPYEEIWQDVEHPDAIIARRQTEKTDQWIARVGSWQLGVGRNPEVFAWSAHFVNGSWAIRHATDGCGPKLIPDDGKIGPEWTIL</sequence>
<evidence type="ECO:0000313" key="1">
    <source>
        <dbReference type="EMBL" id="KIY48475.1"/>
    </source>
</evidence>
<proteinExistence type="predicted"/>
<accession>A0A0D7ACU3</accession>
<dbReference type="Pfam" id="PF16815">
    <property type="entry name" value="HRI1"/>
    <property type="match status" value="1"/>
</dbReference>
<dbReference type="InterPro" id="IPR043047">
    <property type="entry name" value="Hri1_N_sf"/>
</dbReference>
<dbReference type="Gene3D" id="2.40.128.320">
    <property type="entry name" value="Protein HRI1, N-terminal domain"/>
    <property type="match status" value="1"/>
</dbReference>
<gene>
    <name evidence="1" type="ORF">FISHEDRAFT_73671</name>
</gene>
<protein>
    <recommendedName>
        <fullName evidence="3">Protein HRI1</fullName>
    </recommendedName>
</protein>
<organism evidence="1 2">
    <name type="scientific">Fistulina hepatica ATCC 64428</name>
    <dbReference type="NCBI Taxonomy" id="1128425"/>
    <lineage>
        <taxon>Eukaryota</taxon>
        <taxon>Fungi</taxon>
        <taxon>Dikarya</taxon>
        <taxon>Basidiomycota</taxon>
        <taxon>Agaricomycotina</taxon>
        <taxon>Agaricomycetes</taxon>
        <taxon>Agaricomycetidae</taxon>
        <taxon>Agaricales</taxon>
        <taxon>Fistulinaceae</taxon>
        <taxon>Fistulina</taxon>
    </lineage>
</organism>
<dbReference type="InterPro" id="IPR031818">
    <property type="entry name" value="Hri1"/>
</dbReference>
<name>A0A0D7ACU3_9AGAR</name>
<dbReference type="AlphaFoldDB" id="A0A0D7ACU3"/>